<proteinExistence type="inferred from homology"/>
<dbReference type="InterPro" id="IPR012349">
    <property type="entry name" value="Split_barrel_FMN-bd"/>
</dbReference>
<evidence type="ECO:0000256" key="2">
    <source>
        <dbReference type="ARBA" id="ARBA00049106"/>
    </source>
</evidence>
<dbReference type="RefSeq" id="WP_229843680.1">
    <property type="nucleotide sequence ID" value="NZ_BMVO01000020.1"/>
</dbReference>
<dbReference type="Proteomes" id="UP000599437">
    <property type="component" value="Unassembled WGS sequence"/>
</dbReference>
<evidence type="ECO:0000313" key="4">
    <source>
        <dbReference type="EMBL" id="GHB20151.1"/>
    </source>
</evidence>
<evidence type="ECO:0000256" key="1">
    <source>
        <dbReference type="ARBA" id="ARBA00008710"/>
    </source>
</evidence>
<evidence type="ECO:0000256" key="3">
    <source>
        <dbReference type="SAM" id="MobiDB-lite"/>
    </source>
</evidence>
<dbReference type="Pfam" id="PF04075">
    <property type="entry name" value="F420H2_quin_red"/>
    <property type="match status" value="1"/>
</dbReference>
<feature type="region of interest" description="Disordered" evidence="3">
    <location>
        <begin position="1"/>
        <end position="20"/>
    </location>
</feature>
<dbReference type="PANTHER" id="PTHR39428">
    <property type="entry name" value="F420H(2)-DEPENDENT QUINONE REDUCTASE RV1261C"/>
    <property type="match status" value="1"/>
</dbReference>
<evidence type="ECO:0000313" key="5">
    <source>
        <dbReference type="Proteomes" id="UP000599437"/>
    </source>
</evidence>
<protein>
    <submittedName>
        <fullName evidence="4">Nitroreductase</fullName>
    </submittedName>
</protein>
<sequence length="157" mass="17273">MTAQVTRADSGGDGTGAVKLSPTGWVAEQAELYEESGGTRGTTVQGAPCLLLDYVGRRSGTVRRTVLIYGRDGDDHLVVASKGGSDDHPLWYLNIKDNPQVRLRVGTERFTALAETLSAEEKARVWPHLVDVFAPYESYQKKTSRDIPVVRLRRTDV</sequence>
<gene>
    <name evidence="4" type="ORF">GCM10010346_49910</name>
</gene>
<keyword evidence="5" id="KW-1185">Reference proteome</keyword>
<dbReference type="Gene3D" id="2.30.110.10">
    <property type="entry name" value="Electron Transport, Fmn-binding Protein, Chain A"/>
    <property type="match status" value="1"/>
</dbReference>
<comment type="catalytic activity">
    <reaction evidence="2">
        <text>oxidized coenzyme F420-(gamma-L-Glu)(n) + a quinol + H(+) = reduced coenzyme F420-(gamma-L-Glu)(n) + a quinone</text>
        <dbReference type="Rhea" id="RHEA:39663"/>
        <dbReference type="Rhea" id="RHEA-COMP:12939"/>
        <dbReference type="Rhea" id="RHEA-COMP:14378"/>
        <dbReference type="ChEBI" id="CHEBI:15378"/>
        <dbReference type="ChEBI" id="CHEBI:24646"/>
        <dbReference type="ChEBI" id="CHEBI:132124"/>
        <dbReference type="ChEBI" id="CHEBI:133980"/>
        <dbReference type="ChEBI" id="CHEBI:139511"/>
    </reaction>
</comment>
<dbReference type="InterPro" id="IPR004378">
    <property type="entry name" value="F420H2_quin_Rdtase"/>
</dbReference>
<reference evidence="5" key="1">
    <citation type="journal article" date="2019" name="Int. J. Syst. Evol. Microbiol.">
        <title>The Global Catalogue of Microorganisms (GCM) 10K type strain sequencing project: providing services to taxonomists for standard genome sequencing and annotation.</title>
        <authorList>
            <consortium name="The Broad Institute Genomics Platform"/>
            <consortium name="The Broad Institute Genome Sequencing Center for Infectious Disease"/>
            <person name="Wu L."/>
            <person name="Ma J."/>
        </authorList>
    </citation>
    <scope>NUCLEOTIDE SEQUENCE [LARGE SCALE GENOMIC DNA]</scope>
    <source>
        <strain evidence="5">JCM 4737</strain>
    </source>
</reference>
<dbReference type="EMBL" id="BMVO01000020">
    <property type="protein sequence ID" value="GHB20151.1"/>
    <property type="molecule type" value="Genomic_DNA"/>
</dbReference>
<dbReference type="PANTHER" id="PTHR39428:SF3">
    <property type="entry name" value="DEAZAFLAVIN-DEPENDENT NITROREDUCTASE"/>
    <property type="match status" value="1"/>
</dbReference>
<name>A0ABQ3E135_9ACTN</name>
<dbReference type="NCBIfam" id="TIGR00026">
    <property type="entry name" value="hi_GC_TIGR00026"/>
    <property type="match status" value="1"/>
</dbReference>
<comment type="similarity">
    <text evidence="1">Belongs to the F420H(2)-dependent quinone reductase family.</text>
</comment>
<accession>A0ABQ3E135</accession>
<organism evidence="4 5">
    <name type="scientific">Streptomyces chryseus</name>
    <dbReference type="NCBI Taxonomy" id="68186"/>
    <lineage>
        <taxon>Bacteria</taxon>
        <taxon>Bacillati</taxon>
        <taxon>Actinomycetota</taxon>
        <taxon>Actinomycetes</taxon>
        <taxon>Kitasatosporales</taxon>
        <taxon>Streptomycetaceae</taxon>
        <taxon>Streptomyces</taxon>
    </lineage>
</organism>
<comment type="caution">
    <text evidence="4">The sequence shown here is derived from an EMBL/GenBank/DDBJ whole genome shotgun (WGS) entry which is preliminary data.</text>
</comment>